<protein>
    <submittedName>
        <fullName evidence="3">Rrf2 family transcriptional regulator</fullName>
    </submittedName>
</protein>
<gene>
    <name evidence="3" type="ORF">Q0590_28130</name>
</gene>
<dbReference type="InterPro" id="IPR036390">
    <property type="entry name" value="WH_DNA-bd_sf"/>
</dbReference>
<feature type="chain" id="PRO_5047335297" evidence="2">
    <location>
        <begin position="24"/>
        <end position="144"/>
    </location>
</feature>
<dbReference type="PANTHER" id="PTHR33221:SF5">
    <property type="entry name" value="HTH-TYPE TRANSCRIPTIONAL REGULATOR ISCR"/>
    <property type="match status" value="1"/>
</dbReference>
<dbReference type="PROSITE" id="PS51197">
    <property type="entry name" value="HTH_RRF2_2"/>
    <property type="match status" value="1"/>
</dbReference>
<evidence type="ECO:0000256" key="2">
    <source>
        <dbReference type="SAM" id="SignalP"/>
    </source>
</evidence>
<reference evidence="3" key="1">
    <citation type="submission" date="2023-07" db="EMBL/GenBank/DDBJ databases">
        <title>The genome sequence of Rhodocytophaga aerolata KACC 12507.</title>
        <authorList>
            <person name="Zhang X."/>
        </authorList>
    </citation>
    <scope>NUCLEOTIDE SEQUENCE</scope>
    <source>
        <strain evidence="3">KACC 12507</strain>
    </source>
</reference>
<dbReference type="SUPFAM" id="SSF46785">
    <property type="entry name" value="Winged helix' DNA-binding domain"/>
    <property type="match status" value="1"/>
</dbReference>
<feature type="signal peptide" evidence="2">
    <location>
        <begin position="1"/>
        <end position="23"/>
    </location>
</feature>
<dbReference type="InterPro" id="IPR030489">
    <property type="entry name" value="TR_Rrf2-type_CS"/>
</dbReference>
<name>A0ABT8RDJ7_9BACT</name>
<dbReference type="RefSeq" id="WP_302040983.1">
    <property type="nucleotide sequence ID" value="NZ_JAUKPO010000026.1"/>
</dbReference>
<dbReference type="PANTHER" id="PTHR33221">
    <property type="entry name" value="WINGED HELIX-TURN-HELIX TRANSCRIPTIONAL REGULATOR, RRF2 FAMILY"/>
    <property type="match status" value="1"/>
</dbReference>
<dbReference type="NCBIfam" id="TIGR00738">
    <property type="entry name" value="rrf2_super"/>
    <property type="match status" value="1"/>
</dbReference>
<dbReference type="Gene3D" id="1.10.10.10">
    <property type="entry name" value="Winged helix-like DNA-binding domain superfamily/Winged helix DNA-binding domain"/>
    <property type="match status" value="1"/>
</dbReference>
<keyword evidence="1" id="KW-0238">DNA-binding</keyword>
<sequence length="144" mass="16254">MLSKKAKYALKALILLAQNPVEAMIIADIATRQNIPKKFLEAILVELKKNGLLYSSRGRLGGYRLLKSPKDITIGQVIRIIDDPLVNPLCSSRQAYTPCVECIQEENCIIRLTMLKVQEATVKILDSTTLSDAVTYHMIQNYYR</sequence>
<evidence type="ECO:0000256" key="1">
    <source>
        <dbReference type="ARBA" id="ARBA00023125"/>
    </source>
</evidence>
<dbReference type="InterPro" id="IPR000944">
    <property type="entry name" value="Tscrpt_reg_Rrf2"/>
</dbReference>
<dbReference type="Pfam" id="PF02082">
    <property type="entry name" value="Rrf2"/>
    <property type="match status" value="1"/>
</dbReference>
<dbReference type="EMBL" id="JAUKPO010000026">
    <property type="protein sequence ID" value="MDO1450181.1"/>
    <property type="molecule type" value="Genomic_DNA"/>
</dbReference>
<proteinExistence type="predicted"/>
<accession>A0ABT8RDJ7</accession>
<dbReference type="InterPro" id="IPR036388">
    <property type="entry name" value="WH-like_DNA-bd_sf"/>
</dbReference>
<dbReference type="Proteomes" id="UP001168528">
    <property type="component" value="Unassembled WGS sequence"/>
</dbReference>
<organism evidence="3 4">
    <name type="scientific">Rhodocytophaga aerolata</name>
    <dbReference type="NCBI Taxonomy" id="455078"/>
    <lineage>
        <taxon>Bacteria</taxon>
        <taxon>Pseudomonadati</taxon>
        <taxon>Bacteroidota</taxon>
        <taxon>Cytophagia</taxon>
        <taxon>Cytophagales</taxon>
        <taxon>Rhodocytophagaceae</taxon>
        <taxon>Rhodocytophaga</taxon>
    </lineage>
</organism>
<keyword evidence="4" id="KW-1185">Reference proteome</keyword>
<dbReference type="PROSITE" id="PS01332">
    <property type="entry name" value="HTH_RRF2_1"/>
    <property type="match status" value="1"/>
</dbReference>
<comment type="caution">
    <text evidence="3">The sequence shown here is derived from an EMBL/GenBank/DDBJ whole genome shotgun (WGS) entry which is preliminary data.</text>
</comment>
<keyword evidence="2" id="KW-0732">Signal</keyword>
<evidence type="ECO:0000313" key="4">
    <source>
        <dbReference type="Proteomes" id="UP001168528"/>
    </source>
</evidence>
<evidence type="ECO:0000313" key="3">
    <source>
        <dbReference type="EMBL" id="MDO1450181.1"/>
    </source>
</evidence>